<protein>
    <submittedName>
        <fullName evidence="2">Uncharacterized protein</fullName>
    </submittedName>
</protein>
<reference evidence="2 3" key="1">
    <citation type="submission" date="2024-02" db="EMBL/GenBank/DDBJ databases">
        <title>Genome sequence of Aquincola sp. MAHUQ-54.</title>
        <authorList>
            <person name="Huq M.A."/>
        </authorList>
    </citation>
    <scope>NUCLEOTIDE SEQUENCE [LARGE SCALE GENOMIC DNA]</scope>
    <source>
        <strain evidence="2 3">MAHUQ-54</strain>
    </source>
</reference>
<accession>A0AAW9QBS4</accession>
<proteinExistence type="predicted"/>
<dbReference type="Proteomes" id="UP001336250">
    <property type="component" value="Unassembled WGS sequence"/>
</dbReference>
<evidence type="ECO:0000313" key="2">
    <source>
        <dbReference type="EMBL" id="MEF7612852.1"/>
    </source>
</evidence>
<evidence type="ECO:0000256" key="1">
    <source>
        <dbReference type="SAM" id="MobiDB-lite"/>
    </source>
</evidence>
<evidence type="ECO:0000313" key="3">
    <source>
        <dbReference type="Proteomes" id="UP001336250"/>
    </source>
</evidence>
<gene>
    <name evidence="2" type="ORF">V4F39_02945</name>
</gene>
<feature type="region of interest" description="Disordered" evidence="1">
    <location>
        <begin position="367"/>
        <end position="387"/>
    </location>
</feature>
<name>A0AAW9QBS4_9BURK</name>
<organism evidence="2 3">
    <name type="scientific">Aquincola agrisoli</name>
    <dbReference type="NCBI Taxonomy" id="3119538"/>
    <lineage>
        <taxon>Bacteria</taxon>
        <taxon>Pseudomonadati</taxon>
        <taxon>Pseudomonadota</taxon>
        <taxon>Betaproteobacteria</taxon>
        <taxon>Burkholderiales</taxon>
        <taxon>Sphaerotilaceae</taxon>
        <taxon>Aquincola</taxon>
    </lineage>
</organism>
<dbReference type="RefSeq" id="WP_332287745.1">
    <property type="nucleotide sequence ID" value="NZ_JAZIBG010000009.1"/>
</dbReference>
<dbReference type="AlphaFoldDB" id="A0AAW9QBS4"/>
<dbReference type="Pfam" id="PF11903">
    <property type="entry name" value="ParD_like"/>
    <property type="match status" value="1"/>
</dbReference>
<sequence length="387" mass="42105">MAQSIRVSDDLYLLAQAEARRMSLSLAQQIEHWAKLGLGFESSGVGLDDVRSATLRARLCQDELDASEGRISAHSLIAIPESMARNAKVTLPETDAEDPAVVVTKKKIEAITPPELVERALRWAGDSVVLIGGQALGFWMQRYGIRLPDGLAAISRDVGFLAPSPNDLCHRPPAAVAIKGQAIIPSRRALTALVGQAVADVSADEYINIDVLFDVVGISPEAVMKRSVRIEAGETVFRVMHPLDVLRSRLANLHRLPAKSSTPDKLLMSLQQLQANIEVVRAFLRAQAATSSATNLATGRSPLQAWVSEIERLAIEDAARKAAARHALHVADAIDPSLIPAGPFWDKRWPALKALMSPRYAARFTPPIAPGFSDDTPQTTQARRRRR</sequence>
<keyword evidence="3" id="KW-1185">Reference proteome</keyword>
<comment type="caution">
    <text evidence="2">The sequence shown here is derived from an EMBL/GenBank/DDBJ whole genome shotgun (WGS) entry which is preliminary data.</text>
</comment>
<dbReference type="InterPro" id="IPR021831">
    <property type="entry name" value="ParD-like"/>
</dbReference>
<dbReference type="EMBL" id="JAZIBG010000009">
    <property type="protein sequence ID" value="MEF7612852.1"/>
    <property type="molecule type" value="Genomic_DNA"/>
</dbReference>